<organism evidence="3 4">
    <name type="scientific">Perkinsus chesapeaki</name>
    <name type="common">Clam parasite</name>
    <name type="synonym">Perkinsus andrewsi</name>
    <dbReference type="NCBI Taxonomy" id="330153"/>
    <lineage>
        <taxon>Eukaryota</taxon>
        <taxon>Sar</taxon>
        <taxon>Alveolata</taxon>
        <taxon>Perkinsozoa</taxon>
        <taxon>Perkinsea</taxon>
        <taxon>Perkinsida</taxon>
        <taxon>Perkinsidae</taxon>
        <taxon>Perkinsus</taxon>
    </lineage>
</organism>
<proteinExistence type="predicted"/>
<evidence type="ECO:0000256" key="2">
    <source>
        <dbReference type="SAM" id="Phobius"/>
    </source>
</evidence>
<accession>A0A7J6LAK6</accession>
<keyword evidence="4" id="KW-1185">Reference proteome</keyword>
<dbReference type="Gene3D" id="3.40.30.10">
    <property type="entry name" value="Glutaredoxin"/>
    <property type="match status" value="1"/>
</dbReference>
<reference evidence="3 4" key="1">
    <citation type="submission" date="2020-04" db="EMBL/GenBank/DDBJ databases">
        <title>Perkinsus chesapeaki whole genome sequence.</title>
        <authorList>
            <person name="Bogema D.R."/>
        </authorList>
    </citation>
    <scope>NUCLEOTIDE SEQUENCE [LARGE SCALE GENOMIC DNA]</scope>
    <source>
        <strain evidence="3">ATCC PRA-425</strain>
    </source>
</reference>
<keyword evidence="2" id="KW-1133">Transmembrane helix</keyword>
<gene>
    <name evidence="3" type="ORF">FOL47_009101</name>
</gene>
<name>A0A7J6LAK6_PERCH</name>
<protein>
    <recommendedName>
        <fullName evidence="5">Altered inheritance of mitochondria protein 32</fullName>
    </recommendedName>
</protein>
<feature type="compositionally biased region" description="Low complexity" evidence="1">
    <location>
        <begin position="1"/>
        <end position="15"/>
    </location>
</feature>
<dbReference type="InterPro" id="IPR036249">
    <property type="entry name" value="Thioredoxin-like_sf"/>
</dbReference>
<dbReference type="EMBL" id="JAAPAO010000612">
    <property type="protein sequence ID" value="KAF4656209.1"/>
    <property type="molecule type" value="Genomic_DNA"/>
</dbReference>
<dbReference type="OrthoDB" id="10253744at2759"/>
<evidence type="ECO:0008006" key="5">
    <source>
        <dbReference type="Google" id="ProtNLM"/>
    </source>
</evidence>
<dbReference type="PANTHER" id="PTHR31902:SF14">
    <property type="entry name" value="ACTIN PATCHES DISTAL PROTEIN 1"/>
    <property type="match status" value="1"/>
</dbReference>
<evidence type="ECO:0000313" key="4">
    <source>
        <dbReference type="Proteomes" id="UP000591131"/>
    </source>
</evidence>
<sequence>MASNIPTPTSSPESSDSNEEQVPPCPPDCSCCGFDRPEMNSEPVMGSIKKLLGQAFVVYGKHNDWPSDATKTDTRIISIVSLLKKSLPKSYPVLVAEGISGEDRDGDVLFFPQGLRVRAGEDVRRVKCEVESDMAIVSHPRGTPVAHESRHIFVCAHGHRDRRCGRCGPELAECIEKLQDSRTHVRKCSHIGGHKFAGNLIVYDLKFSDSGDWYGYVTPSNLNKILKHSERKAFTSGIYQSHWRGRTGMSKDECINYASYQRQHHRINIAIGGVVLTATLAALAAFVFKSKQTKSTVQVT</sequence>
<feature type="transmembrane region" description="Helical" evidence="2">
    <location>
        <begin position="269"/>
        <end position="288"/>
    </location>
</feature>
<feature type="region of interest" description="Disordered" evidence="1">
    <location>
        <begin position="1"/>
        <end position="24"/>
    </location>
</feature>
<keyword evidence="2" id="KW-0812">Transmembrane</keyword>
<evidence type="ECO:0000256" key="1">
    <source>
        <dbReference type="SAM" id="MobiDB-lite"/>
    </source>
</evidence>
<dbReference type="SUPFAM" id="SSF52833">
    <property type="entry name" value="Thioredoxin-like"/>
    <property type="match status" value="1"/>
</dbReference>
<dbReference type="Pfam" id="PF06999">
    <property type="entry name" value="Suc_Fer-like"/>
    <property type="match status" value="1"/>
</dbReference>
<dbReference type="CDD" id="cd03062">
    <property type="entry name" value="TRX_Fd_Sucrase"/>
    <property type="match status" value="1"/>
</dbReference>
<comment type="caution">
    <text evidence="3">The sequence shown here is derived from an EMBL/GenBank/DDBJ whole genome shotgun (WGS) entry which is preliminary data.</text>
</comment>
<dbReference type="Proteomes" id="UP000591131">
    <property type="component" value="Unassembled WGS sequence"/>
</dbReference>
<dbReference type="InterPro" id="IPR009737">
    <property type="entry name" value="Aim32/Apd1-like"/>
</dbReference>
<evidence type="ECO:0000313" key="3">
    <source>
        <dbReference type="EMBL" id="KAF4656209.1"/>
    </source>
</evidence>
<dbReference type="AlphaFoldDB" id="A0A7J6LAK6"/>
<keyword evidence="2" id="KW-0472">Membrane</keyword>
<dbReference type="PANTHER" id="PTHR31902">
    <property type="entry name" value="ACTIN PATCHES DISTAL PROTEIN 1"/>
    <property type="match status" value="1"/>
</dbReference>